<organism evidence="2 3">
    <name type="scientific">Kingella negevensis</name>
    <dbReference type="NCBI Taxonomy" id="1522312"/>
    <lineage>
        <taxon>Bacteria</taxon>
        <taxon>Pseudomonadati</taxon>
        <taxon>Pseudomonadota</taxon>
        <taxon>Betaproteobacteria</taxon>
        <taxon>Neisseriales</taxon>
        <taxon>Neisseriaceae</taxon>
        <taxon>Kingella</taxon>
    </lineage>
</organism>
<protein>
    <submittedName>
        <fullName evidence="2">Uncharacterized protein</fullName>
    </submittedName>
</protein>
<evidence type="ECO:0000313" key="2">
    <source>
        <dbReference type="EMBL" id="SNB62006.1"/>
    </source>
</evidence>
<dbReference type="AlphaFoldDB" id="A0A238T9H4"/>
<proteinExistence type="predicted"/>
<dbReference type="STRING" id="1522312.GCA_900177895_00355"/>
<gene>
    <name evidence="2" type="ORF">KEBURONENSIS_00953</name>
    <name evidence="1" type="ORF">KEBURONENSIS_01043</name>
</gene>
<evidence type="ECO:0000313" key="3">
    <source>
        <dbReference type="Proteomes" id="UP000215450"/>
    </source>
</evidence>
<reference evidence="1" key="1">
    <citation type="submission" date="2017-05" db="EMBL/GenBank/DDBJ databases">
        <authorList>
            <person name="Song R."/>
            <person name="Chenine A.L."/>
            <person name="Ruprecht R.M."/>
        </authorList>
    </citation>
    <scope>NUCLEOTIDE SEQUENCE</scope>
    <source>
        <strain evidence="1">Kingella_eburonensis</strain>
    </source>
</reference>
<accession>A0A238T9H4</accession>
<name>A0A238T9H4_9NEIS</name>
<dbReference type="RefSeq" id="WP_095062181.1">
    <property type="nucleotide sequence ID" value="NZ_FXUV02000015.1"/>
</dbReference>
<dbReference type="Proteomes" id="UP000215450">
    <property type="component" value="Unassembled WGS sequence"/>
</dbReference>
<reference evidence="2 3" key="2">
    <citation type="submission" date="2017-06" db="EMBL/GenBank/DDBJ databases">
        <authorList>
            <person name="Kim H.J."/>
            <person name="Triplett B.A."/>
        </authorList>
    </citation>
    <scope>NUCLEOTIDE SEQUENCE [LARGE SCALE GENOMIC DNA]</scope>
    <source>
        <strain evidence="2">Kingella_eburonensis</strain>
    </source>
</reference>
<evidence type="ECO:0000313" key="1">
    <source>
        <dbReference type="EMBL" id="SMQ12034.1"/>
    </source>
</evidence>
<keyword evidence="3" id="KW-1185">Reference proteome</keyword>
<dbReference type="EMBL" id="FXUV02000015">
    <property type="protein sequence ID" value="SNB62006.1"/>
    <property type="molecule type" value="Genomic_DNA"/>
</dbReference>
<sequence length="174" mass="18726">MKKLSVLLTMLLCAACSQEKSETPAASAPVATSAEAKAPLVLTVQDEAQKLYDLLAKFDREEDEQPEIPEDASDASAAQMVNGQVKLLRQHVAELKKLNLLNQPIIDVSEKLIKAYEVDAKIAEENAAFIANPEAASAESDLPDVDTEQMINDARNELVQMLPVGASEPASAPQ</sequence>
<dbReference type="EMBL" id="FXUV01000013">
    <property type="protein sequence ID" value="SMQ12034.1"/>
    <property type="molecule type" value="Genomic_DNA"/>
</dbReference>